<proteinExistence type="predicted"/>
<feature type="region of interest" description="Disordered" evidence="1">
    <location>
        <begin position="121"/>
        <end position="172"/>
    </location>
</feature>
<sequence>MNRFNFFARPRAANPDLENSPEQGDPYDDRAPLSPRIHVIPDNDHDDLEAQNHPYSPSPAAAAAAAAATAETAAAAAEATAMAERDTPRARFLHRFRPPIPSFLGSSAAAARASFFSFSRAPRPASSAYSGEGLRGAPDTVVGTDEADEDRDMDMDMDGDGPKSPAFPPSSSQYRIRAADMRLPGSRLHLPGLARTWTQDSSNGLPTARPGTAAREEVAGVAAPEPVVLREGRGERHAAEGGVVGHGQGDLHRERRRKHRHRQRERERRHRREGSGSGSRSRSDRARSGRSHRSGRSGTGSSHRSSRRSRDEESRSERRARRERERRRRREDGESGTGSERRQRRPPKHFLFCFPWIKSRRIRSQILRCFVSGTFLTLTLAVYLSLSLTKNVNSDEFTIVLVLILIAVTVFFCHSLVRLLMLVVKARKREQAVQRGQLPEMISRPGGYAIPREPIPVVLARDEEAAGIESEATKTGPPAYGMWRESVRVDPNHLFWARNEHAPPMEEEELDVSSSSGSSEATHGVGARGNNMPRPPSYSSDDGVSYVVDARPRSIAPRGNGHPGGSLHPSESERSEGSWV</sequence>
<feature type="compositionally biased region" description="Basic and acidic residues" evidence="1">
    <location>
        <begin position="308"/>
        <end position="323"/>
    </location>
</feature>
<keyword evidence="2" id="KW-0472">Membrane</keyword>
<evidence type="ECO:0000256" key="2">
    <source>
        <dbReference type="SAM" id="Phobius"/>
    </source>
</evidence>
<dbReference type="AlphaFoldDB" id="A0A3S4BAJ0"/>
<feature type="compositionally biased region" description="Basic and acidic residues" evidence="1">
    <location>
        <begin position="570"/>
        <end position="580"/>
    </location>
</feature>
<evidence type="ECO:0000256" key="1">
    <source>
        <dbReference type="SAM" id="MobiDB-lite"/>
    </source>
</evidence>
<feature type="region of interest" description="Disordered" evidence="1">
    <location>
        <begin position="194"/>
        <end position="344"/>
    </location>
</feature>
<keyword evidence="2" id="KW-0812">Transmembrane</keyword>
<feature type="compositionally biased region" description="Low complexity" evidence="1">
    <location>
        <begin position="537"/>
        <end position="549"/>
    </location>
</feature>
<reference evidence="3 4" key="1">
    <citation type="submission" date="2018-04" db="EMBL/GenBank/DDBJ databases">
        <authorList>
            <person name="Huttner S."/>
            <person name="Dainat J."/>
        </authorList>
    </citation>
    <scope>NUCLEOTIDE SEQUENCE [LARGE SCALE GENOMIC DNA]</scope>
</reference>
<feature type="region of interest" description="Disordered" evidence="1">
    <location>
        <begin position="1"/>
        <end position="66"/>
    </location>
</feature>
<protein>
    <submittedName>
        <fullName evidence="3">E6fb702b-f034-4beb-9df6-ac07efe7b64f</fullName>
    </submittedName>
</protein>
<dbReference type="EMBL" id="OUUZ01000018">
    <property type="protein sequence ID" value="SPQ26391.1"/>
    <property type="molecule type" value="Genomic_DNA"/>
</dbReference>
<evidence type="ECO:0000313" key="3">
    <source>
        <dbReference type="EMBL" id="SPQ26391.1"/>
    </source>
</evidence>
<feature type="compositionally biased region" description="Acidic residues" evidence="1">
    <location>
        <begin position="145"/>
        <end position="159"/>
    </location>
</feature>
<keyword evidence="2" id="KW-1133">Transmembrane helix</keyword>
<feature type="compositionally biased region" description="Basic and acidic residues" evidence="1">
    <location>
        <begin position="228"/>
        <end position="239"/>
    </location>
</feature>
<feature type="transmembrane region" description="Helical" evidence="2">
    <location>
        <begin position="398"/>
        <end position="421"/>
    </location>
</feature>
<organism evidence="3 4">
    <name type="scientific">Thermothielavioides terrestris</name>
    <dbReference type="NCBI Taxonomy" id="2587410"/>
    <lineage>
        <taxon>Eukaryota</taxon>
        <taxon>Fungi</taxon>
        <taxon>Dikarya</taxon>
        <taxon>Ascomycota</taxon>
        <taxon>Pezizomycotina</taxon>
        <taxon>Sordariomycetes</taxon>
        <taxon>Sordariomycetidae</taxon>
        <taxon>Sordariales</taxon>
        <taxon>Chaetomiaceae</taxon>
        <taxon>Thermothielavioides</taxon>
    </lineage>
</organism>
<dbReference type="Proteomes" id="UP000289323">
    <property type="component" value="Unassembled WGS sequence"/>
</dbReference>
<evidence type="ECO:0000313" key="4">
    <source>
        <dbReference type="Proteomes" id="UP000289323"/>
    </source>
</evidence>
<feature type="region of interest" description="Disordered" evidence="1">
    <location>
        <begin position="498"/>
        <end position="580"/>
    </location>
</feature>
<gene>
    <name evidence="3" type="ORF">TT172_LOCUS8810</name>
</gene>
<feature type="transmembrane region" description="Helical" evidence="2">
    <location>
        <begin position="366"/>
        <end position="386"/>
    </location>
</feature>
<accession>A0A3S4BAJ0</accession>
<feature type="compositionally biased region" description="Polar residues" evidence="1">
    <location>
        <begin position="196"/>
        <end position="205"/>
    </location>
</feature>
<feature type="compositionally biased region" description="Basic residues" evidence="1">
    <location>
        <begin position="254"/>
        <end position="272"/>
    </location>
</feature>
<name>A0A3S4BAJ0_9PEZI</name>